<sequence length="164" mass="18793">MLRLVLPHIAGIIHLRYHLELARKGFDAYHHADTPCGKLIQPLVGDDGATKVVAAAHDEVGEGEVDGIDVPANNLPGVRGDFGESETDGQAGHEVFPHRDIRGHYNNDFIFFFYHIFLAYLNKNAYLYIVIYWDNILLSVLRARMFPRFCRYKSWRMFDLGIVF</sequence>
<keyword evidence="1" id="KW-0472">Membrane</keyword>
<dbReference type="HOGENOM" id="CLU_1615732_0_0_10"/>
<dbReference type="EMBL" id="AWSV01000162">
    <property type="protein sequence ID" value="ERI81451.1"/>
    <property type="molecule type" value="Genomic_DNA"/>
</dbReference>
<reference evidence="2 3" key="1">
    <citation type="submission" date="2013-08" db="EMBL/GenBank/DDBJ databases">
        <authorList>
            <person name="Weinstock G."/>
            <person name="Sodergren E."/>
            <person name="Wylie T."/>
            <person name="Fulton L."/>
            <person name="Fulton R."/>
            <person name="Fronick C."/>
            <person name="O'Laughlin M."/>
            <person name="Godfrey J."/>
            <person name="Miner T."/>
            <person name="Herter B."/>
            <person name="Appelbaum E."/>
            <person name="Cordes M."/>
            <person name="Lek S."/>
            <person name="Wollam A."/>
            <person name="Pepin K.H."/>
            <person name="Palsikar V.B."/>
            <person name="Mitreva M."/>
            <person name="Wilson R.K."/>
        </authorList>
    </citation>
    <scope>NUCLEOTIDE SEQUENCE [LARGE SCALE GENOMIC DNA]</scope>
    <source>
        <strain evidence="2 3">F0041</strain>
    </source>
</reference>
<gene>
    <name evidence="2" type="ORF">HMPREF1981_03215</name>
</gene>
<protein>
    <submittedName>
        <fullName evidence="2">Uncharacterized protein</fullName>
    </submittedName>
</protein>
<evidence type="ECO:0000313" key="3">
    <source>
        <dbReference type="Proteomes" id="UP000016496"/>
    </source>
</evidence>
<organism evidence="2 3">
    <name type="scientific">Bacteroides pyogenes F0041</name>
    <dbReference type="NCBI Taxonomy" id="1321819"/>
    <lineage>
        <taxon>Bacteria</taxon>
        <taxon>Pseudomonadati</taxon>
        <taxon>Bacteroidota</taxon>
        <taxon>Bacteroidia</taxon>
        <taxon>Bacteroidales</taxon>
        <taxon>Bacteroidaceae</taxon>
        <taxon>Bacteroides</taxon>
    </lineage>
</organism>
<accession>U2DP14</accession>
<evidence type="ECO:0000256" key="1">
    <source>
        <dbReference type="SAM" id="Phobius"/>
    </source>
</evidence>
<keyword evidence="1" id="KW-0812">Transmembrane</keyword>
<dbReference type="Proteomes" id="UP000016496">
    <property type="component" value="Unassembled WGS sequence"/>
</dbReference>
<proteinExistence type="predicted"/>
<keyword evidence="1" id="KW-1133">Transmembrane helix</keyword>
<feature type="transmembrane region" description="Helical" evidence="1">
    <location>
        <begin position="105"/>
        <end position="121"/>
    </location>
</feature>
<name>U2DP14_9BACE</name>
<comment type="caution">
    <text evidence="2">The sequence shown here is derived from an EMBL/GenBank/DDBJ whole genome shotgun (WGS) entry which is preliminary data.</text>
</comment>
<evidence type="ECO:0000313" key="2">
    <source>
        <dbReference type="EMBL" id="ERI81451.1"/>
    </source>
</evidence>
<dbReference type="AlphaFoldDB" id="U2DP14"/>